<evidence type="ECO:0000313" key="17">
    <source>
        <dbReference type="Proteomes" id="UP000811609"/>
    </source>
</evidence>
<dbReference type="SMART" id="SM00647">
    <property type="entry name" value="IBR"/>
    <property type="match status" value="2"/>
</dbReference>
<dbReference type="EMBL" id="CM031823">
    <property type="protein sequence ID" value="KAG6626695.1"/>
    <property type="molecule type" value="Genomic_DNA"/>
</dbReference>
<dbReference type="FunFam" id="1.20.120.1750:FF:000027">
    <property type="entry name" value="RBR-type E3 ubiquitin transferase"/>
    <property type="match status" value="1"/>
</dbReference>
<evidence type="ECO:0000256" key="2">
    <source>
        <dbReference type="ARBA" id="ARBA00001947"/>
    </source>
</evidence>
<keyword evidence="8" id="KW-0479">Metal-binding</keyword>
<dbReference type="PROSITE" id="PS51873">
    <property type="entry name" value="TRIAD"/>
    <property type="match status" value="1"/>
</dbReference>
<dbReference type="InterPro" id="IPR044066">
    <property type="entry name" value="TRIAD_supradom"/>
</dbReference>
<dbReference type="EC" id="2.3.2.31" evidence="6"/>
<accession>A0A8T1N8R8</accession>
<comment type="function">
    <text evidence="3">Might act as an E3 ubiquitin-protein ligase, or as part of E3 complex, which accepts ubiquitin from specific E2 ubiquitin-conjugating enzymes and then transfers it to substrates.</text>
</comment>
<evidence type="ECO:0000256" key="13">
    <source>
        <dbReference type="PROSITE-ProRule" id="PRU00175"/>
    </source>
</evidence>
<keyword evidence="17" id="KW-1185">Reference proteome</keyword>
<dbReference type="GO" id="GO:0061630">
    <property type="term" value="F:ubiquitin protein ligase activity"/>
    <property type="evidence" value="ECO:0007669"/>
    <property type="project" value="UniProtKB-EC"/>
</dbReference>
<evidence type="ECO:0000256" key="3">
    <source>
        <dbReference type="ARBA" id="ARBA00003976"/>
    </source>
</evidence>
<dbReference type="Gene3D" id="3.30.40.10">
    <property type="entry name" value="Zinc/RING finger domain, C3HC4 (zinc finger)"/>
    <property type="match status" value="1"/>
</dbReference>
<comment type="catalytic activity">
    <reaction evidence="1">
        <text>[E2 ubiquitin-conjugating enzyme]-S-ubiquitinyl-L-cysteine + [acceptor protein]-L-lysine = [E2 ubiquitin-conjugating enzyme]-L-cysteine + [acceptor protein]-N(6)-ubiquitinyl-L-lysine.</text>
        <dbReference type="EC" id="2.3.2.31"/>
    </reaction>
</comment>
<evidence type="ECO:0000256" key="8">
    <source>
        <dbReference type="ARBA" id="ARBA00022723"/>
    </source>
</evidence>
<dbReference type="AlphaFoldDB" id="A0A8T1N8R8"/>
<dbReference type="InterPro" id="IPR013083">
    <property type="entry name" value="Znf_RING/FYVE/PHD"/>
</dbReference>
<evidence type="ECO:0000313" key="16">
    <source>
        <dbReference type="EMBL" id="KAG6626695.1"/>
    </source>
</evidence>
<gene>
    <name evidence="16" type="ORF">CIPAW_15G069300</name>
</gene>
<name>A0A8T1N8R8_CARIL</name>
<dbReference type="CDD" id="cd20346">
    <property type="entry name" value="BRcat_RBR_ANKIB1"/>
    <property type="match status" value="1"/>
</dbReference>
<dbReference type="Pfam" id="PF01485">
    <property type="entry name" value="IBR"/>
    <property type="match status" value="1"/>
</dbReference>
<evidence type="ECO:0000256" key="9">
    <source>
        <dbReference type="ARBA" id="ARBA00022737"/>
    </source>
</evidence>
<evidence type="ECO:0000259" key="15">
    <source>
        <dbReference type="PROSITE" id="PS51873"/>
    </source>
</evidence>
<evidence type="ECO:0000256" key="10">
    <source>
        <dbReference type="ARBA" id="ARBA00022771"/>
    </source>
</evidence>
<evidence type="ECO:0000256" key="4">
    <source>
        <dbReference type="ARBA" id="ARBA00004906"/>
    </source>
</evidence>
<dbReference type="PANTHER" id="PTHR11685">
    <property type="entry name" value="RBR FAMILY RING FINGER AND IBR DOMAIN-CONTAINING"/>
    <property type="match status" value="1"/>
</dbReference>
<comment type="pathway">
    <text evidence="4">Protein modification; protein ubiquitination.</text>
</comment>
<evidence type="ECO:0000256" key="5">
    <source>
        <dbReference type="ARBA" id="ARBA00005884"/>
    </source>
</evidence>
<feature type="domain" description="RING-type" evidence="15">
    <location>
        <begin position="120"/>
        <end position="330"/>
    </location>
</feature>
<dbReference type="Proteomes" id="UP000811609">
    <property type="component" value="Chromosome 15"/>
</dbReference>
<keyword evidence="12" id="KW-0862">Zinc</keyword>
<dbReference type="InterPro" id="IPR048962">
    <property type="entry name" value="ARIH1-like_UBL"/>
</dbReference>
<evidence type="ECO:0000256" key="6">
    <source>
        <dbReference type="ARBA" id="ARBA00012251"/>
    </source>
</evidence>
<dbReference type="PROSITE" id="PS50089">
    <property type="entry name" value="ZF_RING_2"/>
    <property type="match status" value="1"/>
</dbReference>
<dbReference type="OrthoDB" id="10009520at2759"/>
<evidence type="ECO:0000256" key="7">
    <source>
        <dbReference type="ARBA" id="ARBA00022679"/>
    </source>
</evidence>
<keyword evidence="9" id="KW-0677">Repeat</keyword>
<proteinExistence type="inferred from homology"/>
<dbReference type="InterPro" id="IPR001841">
    <property type="entry name" value="Znf_RING"/>
</dbReference>
<dbReference type="InterPro" id="IPR002867">
    <property type="entry name" value="IBR_dom"/>
</dbReference>
<dbReference type="Pfam" id="PF22191">
    <property type="entry name" value="IBR_1"/>
    <property type="match status" value="1"/>
</dbReference>
<evidence type="ECO:0000256" key="11">
    <source>
        <dbReference type="ARBA" id="ARBA00022786"/>
    </source>
</evidence>
<dbReference type="SUPFAM" id="SSF57850">
    <property type="entry name" value="RING/U-box"/>
    <property type="match status" value="3"/>
</dbReference>
<dbReference type="InterPro" id="IPR031127">
    <property type="entry name" value="E3_UB_ligase_RBR"/>
</dbReference>
<keyword evidence="7" id="KW-0808">Transferase</keyword>
<dbReference type="GO" id="GO:0008270">
    <property type="term" value="F:zinc ion binding"/>
    <property type="evidence" value="ECO:0007669"/>
    <property type="project" value="UniProtKB-KW"/>
</dbReference>
<dbReference type="Gene3D" id="1.20.120.1750">
    <property type="match status" value="1"/>
</dbReference>
<keyword evidence="11" id="KW-0833">Ubl conjugation pathway</keyword>
<organism evidence="16 17">
    <name type="scientific">Carya illinoinensis</name>
    <name type="common">Pecan</name>
    <dbReference type="NCBI Taxonomy" id="32201"/>
    <lineage>
        <taxon>Eukaryota</taxon>
        <taxon>Viridiplantae</taxon>
        <taxon>Streptophyta</taxon>
        <taxon>Embryophyta</taxon>
        <taxon>Tracheophyta</taxon>
        <taxon>Spermatophyta</taxon>
        <taxon>Magnoliopsida</taxon>
        <taxon>eudicotyledons</taxon>
        <taxon>Gunneridae</taxon>
        <taxon>Pentapetalae</taxon>
        <taxon>rosids</taxon>
        <taxon>fabids</taxon>
        <taxon>Fagales</taxon>
        <taxon>Juglandaceae</taxon>
        <taxon>Carya</taxon>
    </lineage>
</organism>
<comment type="similarity">
    <text evidence="5">Belongs to the RBR family. Ariadne subfamily.</text>
</comment>
<keyword evidence="10 13" id="KW-0863">Zinc-finger</keyword>
<comment type="caution">
    <text evidence="16">The sequence shown here is derived from an EMBL/GenBank/DDBJ whole genome shotgun (WGS) entry which is preliminary data.</text>
</comment>
<evidence type="ECO:0000259" key="14">
    <source>
        <dbReference type="PROSITE" id="PS50089"/>
    </source>
</evidence>
<comment type="cofactor">
    <cofactor evidence="2">
        <name>Zn(2+)</name>
        <dbReference type="ChEBI" id="CHEBI:29105"/>
    </cofactor>
</comment>
<dbReference type="FunFam" id="3.30.40.10:FF:000019">
    <property type="entry name" value="RBR-type E3 ubiquitin transferase"/>
    <property type="match status" value="1"/>
</dbReference>
<dbReference type="GO" id="GO:0016567">
    <property type="term" value="P:protein ubiquitination"/>
    <property type="evidence" value="ECO:0007669"/>
    <property type="project" value="InterPro"/>
</dbReference>
<feature type="domain" description="RING-type" evidence="14">
    <location>
        <begin position="124"/>
        <end position="170"/>
    </location>
</feature>
<evidence type="ECO:0000256" key="12">
    <source>
        <dbReference type="ARBA" id="ARBA00022833"/>
    </source>
</evidence>
<sequence>MDENDLNSDDEIAIDDDCYYDFFIKGDDPMDSEDAKSREGSGQKYTILNQADIRKRQEDVIAAISTVLSVSGATATILLRHFNWSVGKVHEAWFADEDVVRKRVGLLNYEKQLSDVNAGDRATCGICFDVYPRYRIFSVGCGHPFCRECWGGYISSAINDGPGCLTLRCPDVSCSAAADRDIIDMLALSDDDKKKYSQYLLRSYVEESKQIKWCPGPDCEYAVEFDAGGGGDDSWDVSCRCSYSFCWNCLEDSHRPVDCQTVSSWLSKNTDESETKIWILARTKPCPRCQKSIEKNGGCMHMTCNPPCRYEFCWICLGDWYNHETCNRYNEAADVEADKNREDAEKHVTKYTHYFDRWAANHSSRQKAIAEMQRVQSVQIRKLIETQGKAEYELLFITDAWEQIIGCRQVLKWTYAYGYYLPENEHTKRRLFEFLQGEAETGLERLHECAELELNQFLVDYGSPLEGFKEFEVKLKGLTMVTRKYFEKLVRALENGLSEVQVSGTEEIGQNFPMASAEG</sequence>
<protein>
    <recommendedName>
        <fullName evidence="6">RBR-type E3 ubiquitin transferase</fullName>
        <ecNumber evidence="6">2.3.2.31</ecNumber>
    </recommendedName>
</protein>
<dbReference type="Pfam" id="PF21235">
    <property type="entry name" value="UBA_ARI1"/>
    <property type="match status" value="1"/>
</dbReference>
<reference evidence="16" key="1">
    <citation type="submission" date="2020-12" db="EMBL/GenBank/DDBJ databases">
        <title>WGS assembly of Carya illinoinensis cv. Pawnee.</title>
        <authorList>
            <person name="Platts A."/>
            <person name="Shu S."/>
            <person name="Wright S."/>
            <person name="Barry K."/>
            <person name="Edger P."/>
            <person name="Pires J.C."/>
            <person name="Schmutz J."/>
        </authorList>
    </citation>
    <scope>NUCLEOTIDE SEQUENCE</scope>
    <source>
        <tissue evidence="16">Leaf</tissue>
    </source>
</reference>
<evidence type="ECO:0000256" key="1">
    <source>
        <dbReference type="ARBA" id="ARBA00001798"/>
    </source>
</evidence>